<protein>
    <submittedName>
        <fullName evidence="1">Uncharacterized protein</fullName>
    </submittedName>
</protein>
<name>A0A6A4S4T8_SCOMX</name>
<accession>A0A6A4S4T8</accession>
<dbReference type="AlphaFoldDB" id="A0A6A4S4T8"/>
<comment type="caution">
    <text evidence="1">The sequence shown here is derived from an EMBL/GenBank/DDBJ whole genome shotgun (WGS) entry which is preliminary data.</text>
</comment>
<organism evidence="1 2">
    <name type="scientific">Scophthalmus maximus</name>
    <name type="common">Turbot</name>
    <name type="synonym">Psetta maxima</name>
    <dbReference type="NCBI Taxonomy" id="52904"/>
    <lineage>
        <taxon>Eukaryota</taxon>
        <taxon>Metazoa</taxon>
        <taxon>Chordata</taxon>
        <taxon>Craniata</taxon>
        <taxon>Vertebrata</taxon>
        <taxon>Euteleostomi</taxon>
        <taxon>Actinopterygii</taxon>
        <taxon>Neopterygii</taxon>
        <taxon>Teleostei</taxon>
        <taxon>Neoteleostei</taxon>
        <taxon>Acanthomorphata</taxon>
        <taxon>Carangaria</taxon>
        <taxon>Pleuronectiformes</taxon>
        <taxon>Pleuronectoidei</taxon>
        <taxon>Scophthalmidae</taxon>
        <taxon>Scophthalmus</taxon>
    </lineage>
</organism>
<proteinExistence type="predicted"/>
<dbReference type="Proteomes" id="UP000438429">
    <property type="component" value="Unassembled WGS sequence"/>
</dbReference>
<evidence type="ECO:0000313" key="1">
    <source>
        <dbReference type="EMBL" id="KAF0027265.1"/>
    </source>
</evidence>
<reference evidence="1 2" key="1">
    <citation type="submission" date="2019-06" db="EMBL/GenBank/DDBJ databases">
        <title>Draft genomes of female and male turbot (Scophthalmus maximus).</title>
        <authorList>
            <person name="Xu H."/>
            <person name="Xu X.-W."/>
            <person name="Shao C."/>
            <person name="Chen S."/>
        </authorList>
    </citation>
    <scope>NUCLEOTIDE SEQUENCE [LARGE SCALE GENOMIC DNA]</scope>
    <source>
        <strain evidence="1">Ysfricsl-2016a</strain>
        <tissue evidence="1">Blood</tissue>
    </source>
</reference>
<dbReference type="EMBL" id="VEVO01000018">
    <property type="protein sequence ID" value="KAF0027265.1"/>
    <property type="molecule type" value="Genomic_DNA"/>
</dbReference>
<evidence type="ECO:0000313" key="2">
    <source>
        <dbReference type="Proteomes" id="UP000438429"/>
    </source>
</evidence>
<sequence length="238" mass="26834">MLAAEALYSPIYRGFILQIESASQRPSREFDVDRGRQSRDSPQIPVTPIPLANFEELITLRRTCYFRGHFTCKSFRWRQANNGTGGLTSQNDEWSLCSLTEADLWIKTQLFVTTLRRSMSYFDKVIIDSAAAATECMTTTYCKRHSVSVSVCSDPQNQVVFSGHFVGKLLSTAAVAVMYILTSEVRGAWSPDRLRHFVPVEEALNDNSLRNLVKADGKCNFYTLGKVLRKVGNARQES</sequence>
<gene>
    <name evidence="1" type="ORF">F2P81_020006</name>
</gene>